<dbReference type="Proteomes" id="UP001595191">
    <property type="component" value="Unassembled WGS sequence"/>
</dbReference>
<evidence type="ECO:0000313" key="2">
    <source>
        <dbReference type="Proteomes" id="UP001595191"/>
    </source>
</evidence>
<comment type="caution">
    <text evidence="1">The sequence shown here is derived from an EMBL/GenBank/DDBJ whole genome shotgun (WGS) entry which is preliminary data.</text>
</comment>
<proteinExistence type="predicted"/>
<gene>
    <name evidence="1" type="ORF">ACEZ3G_10580</name>
</gene>
<name>A0ACC7LK34_9FLAO</name>
<evidence type="ECO:0000313" key="1">
    <source>
        <dbReference type="EMBL" id="MFH6603922.1"/>
    </source>
</evidence>
<reference evidence="1" key="1">
    <citation type="submission" date="2024-09" db="EMBL/GenBank/DDBJ databases">
        <authorList>
            <person name="Liu J."/>
        </authorList>
    </citation>
    <scope>NUCLEOTIDE SEQUENCE</scope>
    <source>
        <strain evidence="1">NBU2967</strain>
    </source>
</reference>
<dbReference type="EMBL" id="JBHFPV010000002">
    <property type="protein sequence ID" value="MFH6603922.1"/>
    <property type="molecule type" value="Genomic_DNA"/>
</dbReference>
<accession>A0ACC7LK34</accession>
<sequence length="277" mass="30284">MDTKKENNIPLSGEMPKAKGAWALILGGSSGLGLATAKKLALYGYNLIIIHRDARVNMPEIEKDFKQIEEGNRIVLKHFNCDAAKKEKRESVLKELNTLLKKSEKISVLVHSIAKGSLKPMYEENGTGLNHEDFGITLNAMALSLFDWTKSIFEAGWFAGDSRIVSFTSEGNTKAWPGYAAVSAAKVTLEAITRNIALEYAGMGIKANCIQAGTTETPAFKMIPGNEKLKKSALRRNPNGRLTTPEDVANVVYLLTLDEAKWITGTVIKVDGGESLR</sequence>
<organism evidence="1 2">
    <name type="scientific">Meishania litoralis</name>
    <dbReference type="NCBI Taxonomy" id="3434685"/>
    <lineage>
        <taxon>Bacteria</taxon>
        <taxon>Pseudomonadati</taxon>
        <taxon>Bacteroidota</taxon>
        <taxon>Flavobacteriia</taxon>
        <taxon>Flavobacteriales</taxon>
        <taxon>Flavobacteriaceae</taxon>
        <taxon>Meishania</taxon>
    </lineage>
</organism>
<keyword evidence="2" id="KW-1185">Reference proteome</keyword>
<protein>
    <submittedName>
        <fullName evidence="1">SDR family oxidoreductase</fullName>
    </submittedName>
</protein>